<proteinExistence type="predicted"/>
<comment type="caution">
    <text evidence="2">The sequence shown here is derived from an EMBL/GenBank/DDBJ whole genome shotgun (WGS) entry which is preliminary data.</text>
</comment>
<evidence type="ECO:0000313" key="2">
    <source>
        <dbReference type="EMBL" id="GIY91366.1"/>
    </source>
</evidence>
<reference evidence="2 3" key="1">
    <citation type="submission" date="2021-06" db="EMBL/GenBank/DDBJ databases">
        <title>Caerostris extrusa draft genome.</title>
        <authorList>
            <person name="Kono N."/>
            <person name="Arakawa K."/>
        </authorList>
    </citation>
    <scope>NUCLEOTIDE SEQUENCE [LARGE SCALE GENOMIC DNA]</scope>
</reference>
<name>A0AAV4XBM5_CAEEX</name>
<evidence type="ECO:0000256" key="1">
    <source>
        <dbReference type="SAM" id="MobiDB-lite"/>
    </source>
</evidence>
<keyword evidence="3" id="KW-1185">Reference proteome</keyword>
<dbReference type="Proteomes" id="UP001054945">
    <property type="component" value="Unassembled WGS sequence"/>
</dbReference>
<evidence type="ECO:0000313" key="3">
    <source>
        <dbReference type="Proteomes" id="UP001054945"/>
    </source>
</evidence>
<gene>
    <name evidence="2" type="ORF">CEXT_698461</name>
</gene>
<accession>A0AAV4XBM5</accession>
<sequence length="101" mass="11291">MCTPPPITLPSSNTPRASPESEINTHRNLKFWGSSILDIMHFNLRSHMHCSSITLSSSNTPRASPKSEINTHRNLKLWGTSVLGNDSTTLWYHFGKATSRV</sequence>
<organism evidence="2 3">
    <name type="scientific">Caerostris extrusa</name>
    <name type="common">Bark spider</name>
    <name type="synonym">Caerostris bankana</name>
    <dbReference type="NCBI Taxonomy" id="172846"/>
    <lineage>
        <taxon>Eukaryota</taxon>
        <taxon>Metazoa</taxon>
        <taxon>Ecdysozoa</taxon>
        <taxon>Arthropoda</taxon>
        <taxon>Chelicerata</taxon>
        <taxon>Arachnida</taxon>
        <taxon>Araneae</taxon>
        <taxon>Araneomorphae</taxon>
        <taxon>Entelegynae</taxon>
        <taxon>Araneoidea</taxon>
        <taxon>Araneidae</taxon>
        <taxon>Caerostris</taxon>
    </lineage>
</organism>
<dbReference type="AlphaFoldDB" id="A0AAV4XBM5"/>
<protein>
    <submittedName>
        <fullName evidence="2">Uncharacterized protein</fullName>
    </submittedName>
</protein>
<feature type="region of interest" description="Disordered" evidence="1">
    <location>
        <begin position="1"/>
        <end position="22"/>
    </location>
</feature>
<dbReference type="EMBL" id="BPLR01017406">
    <property type="protein sequence ID" value="GIY91366.1"/>
    <property type="molecule type" value="Genomic_DNA"/>
</dbReference>